<keyword evidence="2" id="KW-1185">Reference proteome</keyword>
<accession>A0A2G4F5G1</accession>
<proteinExistence type="predicted"/>
<sequence>MSKFDKPKLKKPKFDNRLNKSKSLLSEAELPPIELDETIIAGRRPKPLNSLERLLMEIPEFNSIEPEMLTGRDGIIHFNIKEFDQKIAKILHSKSIDVGIENLVRYLAYLKKNLQLPCNVTGRQDFPWEEEYVIDSGNKKEYQKLKKSQPSYTDIFEIKQFKDSVYHDEGILVEVKRLSDHKEFVLPLVDLVTSDEDSQNNEFLDDYSTWFINH</sequence>
<organism evidence="1 2">
    <name type="scientific">Tychonema bourrellyi FEM_GT703</name>
    <dbReference type="NCBI Taxonomy" id="2040638"/>
    <lineage>
        <taxon>Bacteria</taxon>
        <taxon>Bacillati</taxon>
        <taxon>Cyanobacteriota</taxon>
        <taxon>Cyanophyceae</taxon>
        <taxon>Oscillatoriophycideae</taxon>
        <taxon>Oscillatoriales</taxon>
        <taxon>Microcoleaceae</taxon>
        <taxon>Tychonema</taxon>
    </lineage>
</organism>
<evidence type="ECO:0000313" key="1">
    <source>
        <dbReference type="EMBL" id="PHX57024.1"/>
    </source>
</evidence>
<dbReference type="RefSeq" id="WP_096830941.1">
    <property type="nucleotide sequence ID" value="NZ_NXIB02000007.1"/>
</dbReference>
<dbReference type="EMBL" id="NXIB02000007">
    <property type="protein sequence ID" value="PHX57024.1"/>
    <property type="molecule type" value="Genomic_DNA"/>
</dbReference>
<dbReference type="OrthoDB" id="582730at2"/>
<dbReference type="AlphaFoldDB" id="A0A2G4F5G1"/>
<name>A0A2G4F5G1_9CYAN</name>
<protein>
    <submittedName>
        <fullName evidence="1">Uncharacterized protein</fullName>
    </submittedName>
</protein>
<dbReference type="Proteomes" id="UP000226442">
    <property type="component" value="Unassembled WGS sequence"/>
</dbReference>
<evidence type="ECO:0000313" key="2">
    <source>
        <dbReference type="Proteomes" id="UP000226442"/>
    </source>
</evidence>
<comment type="caution">
    <text evidence="1">The sequence shown here is derived from an EMBL/GenBank/DDBJ whole genome shotgun (WGS) entry which is preliminary data.</text>
</comment>
<gene>
    <name evidence="1" type="ORF">CP500_002215</name>
</gene>
<reference evidence="1" key="1">
    <citation type="submission" date="2017-10" db="EMBL/GenBank/DDBJ databases">
        <title>Draft genome sequence of the planktic cyanobacteria Tychonema bourrellyi isolated from alpine lentic freshwater.</title>
        <authorList>
            <person name="Tett A."/>
            <person name="Armanini F."/>
            <person name="Asnicar F."/>
            <person name="Boscaini A."/>
            <person name="Pasolli E."/>
            <person name="Zolfo M."/>
            <person name="Donati C."/>
            <person name="Salmaso N."/>
            <person name="Segata N."/>
        </authorList>
    </citation>
    <scope>NUCLEOTIDE SEQUENCE</scope>
    <source>
        <strain evidence="1">FEM_GT703</strain>
    </source>
</reference>